<evidence type="ECO:0000313" key="3">
    <source>
        <dbReference type="EMBL" id="SFQ01908.1"/>
    </source>
</evidence>
<evidence type="ECO:0000313" key="4">
    <source>
        <dbReference type="Proteomes" id="UP000182025"/>
    </source>
</evidence>
<dbReference type="SUPFAM" id="SSF52317">
    <property type="entry name" value="Class I glutamine amidotransferase-like"/>
    <property type="match status" value="1"/>
</dbReference>
<evidence type="ECO:0000256" key="1">
    <source>
        <dbReference type="SAM" id="SignalP"/>
    </source>
</evidence>
<dbReference type="Pfam" id="PF01965">
    <property type="entry name" value="DJ-1_PfpI"/>
    <property type="match status" value="1"/>
</dbReference>
<dbReference type="PANTHER" id="PTHR43130:SF3">
    <property type="entry name" value="HTH-TYPE TRANSCRIPTIONAL REGULATOR RV1931C"/>
    <property type="match status" value="1"/>
</dbReference>
<gene>
    <name evidence="3" type="ORF">SAMN05216177_10740</name>
</gene>
<name>A0A1I5V339_9GAMM</name>
<evidence type="ECO:0000259" key="2">
    <source>
        <dbReference type="Pfam" id="PF01965"/>
    </source>
</evidence>
<dbReference type="EMBL" id="FOXK01000007">
    <property type="protein sequence ID" value="SFQ01908.1"/>
    <property type="molecule type" value="Genomic_DNA"/>
</dbReference>
<protein>
    <submittedName>
        <fullName evidence="3">DJ-1/PfpI family protein</fullName>
    </submittedName>
</protein>
<dbReference type="PANTHER" id="PTHR43130">
    <property type="entry name" value="ARAC-FAMILY TRANSCRIPTIONAL REGULATOR"/>
    <property type="match status" value="1"/>
</dbReference>
<dbReference type="Proteomes" id="UP000182025">
    <property type="component" value="Unassembled WGS sequence"/>
</dbReference>
<dbReference type="RefSeq" id="WP_074916301.1">
    <property type="nucleotide sequence ID" value="NZ_FOXK01000007.1"/>
</dbReference>
<dbReference type="AlphaFoldDB" id="A0A1I5V339"/>
<feature type="chain" id="PRO_5015066170" evidence="1">
    <location>
        <begin position="24"/>
        <end position="368"/>
    </location>
</feature>
<dbReference type="OrthoDB" id="6382410at2"/>
<dbReference type="Gene3D" id="3.40.50.880">
    <property type="match status" value="1"/>
</dbReference>
<feature type="signal peptide" evidence="1">
    <location>
        <begin position="1"/>
        <end position="23"/>
    </location>
</feature>
<dbReference type="InterPro" id="IPR029062">
    <property type="entry name" value="Class_I_gatase-like"/>
</dbReference>
<dbReference type="InterPro" id="IPR052158">
    <property type="entry name" value="INH-QAR"/>
</dbReference>
<feature type="domain" description="DJ-1/PfpI" evidence="2">
    <location>
        <begin position="50"/>
        <end position="206"/>
    </location>
</feature>
<accession>A0A1I5V339</accession>
<reference evidence="4" key="1">
    <citation type="submission" date="2016-10" db="EMBL/GenBank/DDBJ databases">
        <authorList>
            <person name="Varghese N."/>
            <person name="Submissions S."/>
        </authorList>
    </citation>
    <scope>NUCLEOTIDE SEQUENCE [LARGE SCALE GENOMIC DNA]</scope>
    <source>
        <strain evidence="4">JCM 15604</strain>
    </source>
</reference>
<keyword evidence="4" id="KW-1185">Reference proteome</keyword>
<dbReference type="InterPro" id="IPR002818">
    <property type="entry name" value="DJ-1/PfpI"/>
</dbReference>
<keyword evidence="1" id="KW-0732">Signal</keyword>
<organism evidence="3 4">
    <name type="scientific">Ectopseudomonas toyotomiensis</name>
    <dbReference type="NCBI Taxonomy" id="554344"/>
    <lineage>
        <taxon>Bacteria</taxon>
        <taxon>Pseudomonadati</taxon>
        <taxon>Pseudomonadota</taxon>
        <taxon>Gammaproteobacteria</taxon>
        <taxon>Pseudomonadales</taxon>
        <taxon>Pseudomonadaceae</taxon>
        <taxon>Ectopseudomonas</taxon>
    </lineage>
</organism>
<proteinExistence type="predicted"/>
<sequence length="368" mass="39965">MRHTVQLSRYLLWLLCLAVPTQAAEESLEPYQPRFGRERPVVAVVGQNRMTELADYVVPLGVLRRSGHAQVLALANEAAPIELMPALSLRPDASIAEFRQRFPQGADYLIVPAVHDSRDPLLLEFIRQQAALGSTLVGICDGVLPLAHAGLLQGRRATGHWYSRSQRLKDFPDTLWQEDRRYVVDGALMTTSGVSAALPASLALVEAIAGHIRASTLAREFGVASWSPEHHSQGFALGAQGYLTASGNYLARWRHERFAVTLHDGLDEVALALRVDAWARTFRTQVYGVAPHTVRSAGGLAFVPQRDGAGLPALPGRQMDAARAIDEALDGIAGRYGEATRRLVAAQLEHAPAGSVNPVKGQIELHSP</sequence>